<dbReference type="Pfam" id="PF03706">
    <property type="entry name" value="LPG_synthase_TM"/>
    <property type="match status" value="1"/>
</dbReference>
<dbReference type="PANTHER" id="PTHR37693">
    <property type="entry name" value="PHOSPHATIDYLGLYCEROL LYSYLTRANSFERASE"/>
    <property type="match status" value="1"/>
</dbReference>
<dbReference type="EMBL" id="DVLF01000152">
    <property type="protein sequence ID" value="HIT50339.1"/>
    <property type="molecule type" value="Genomic_DNA"/>
</dbReference>
<feature type="transmembrane region" description="Helical" evidence="6">
    <location>
        <begin position="158"/>
        <end position="179"/>
    </location>
</feature>
<evidence type="ECO:0000256" key="6">
    <source>
        <dbReference type="SAM" id="Phobius"/>
    </source>
</evidence>
<comment type="subcellular location">
    <subcellularLocation>
        <location evidence="1">Cell membrane</location>
        <topology evidence="1">Multi-pass membrane protein</topology>
    </subcellularLocation>
</comment>
<gene>
    <name evidence="7" type="ORF">IAD46_04870</name>
</gene>
<feature type="transmembrane region" description="Helical" evidence="6">
    <location>
        <begin position="44"/>
        <end position="68"/>
    </location>
</feature>
<feature type="transmembrane region" description="Helical" evidence="6">
    <location>
        <begin position="320"/>
        <end position="337"/>
    </location>
</feature>
<feature type="transmembrane region" description="Helical" evidence="6">
    <location>
        <begin position="230"/>
        <end position="249"/>
    </location>
</feature>
<evidence type="ECO:0000256" key="4">
    <source>
        <dbReference type="ARBA" id="ARBA00022989"/>
    </source>
</evidence>
<keyword evidence="4 6" id="KW-1133">Transmembrane helix</keyword>
<evidence type="ECO:0000313" key="7">
    <source>
        <dbReference type="EMBL" id="HIT50339.1"/>
    </source>
</evidence>
<keyword evidence="5 6" id="KW-0472">Membrane</keyword>
<dbReference type="AlphaFoldDB" id="A0A9D1GSD4"/>
<sequence>MNLNLKKLLPKLLLFLVVTIVVVILLFSFNDVSAIVHVLNDVSWQWMLVAFLFLFLYLLFNPLSLFLLGREKDKENISFKHSFEIGTIEYFFNGITPFSSGGQPFQVYAYNKIGIKPARSTGILLLNFVVSQMAIVLLCLLSLVYFNELTRQNDFLKWMVLIGLVINFLILFFFLSLGISKTMRNLLFKLVSFILRRKIFKGRLERFVFSFEEYCKGAQRTFQSLMQQKIKFACCLIFKLIALVCYYMIPFFILKALNLSIGISSLLLSTAMTTFSVAMTCYIPTPGASGGIEFAFQSLFQTIVYMPSSVAASGMLLWRFLTYYILMLISFIVYLWFEKTASKKNKPLLDETSG</sequence>
<evidence type="ECO:0000256" key="2">
    <source>
        <dbReference type="ARBA" id="ARBA00022475"/>
    </source>
</evidence>
<dbReference type="Proteomes" id="UP000886758">
    <property type="component" value="Unassembled WGS sequence"/>
</dbReference>
<organism evidence="7 8">
    <name type="scientific">Candidatus Pelethenecus faecipullorum</name>
    <dbReference type="NCBI Taxonomy" id="2840900"/>
    <lineage>
        <taxon>Bacteria</taxon>
        <taxon>Bacillati</taxon>
        <taxon>Mycoplasmatota</taxon>
        <taxon>Mollicutes</taxon>
        <taxon>Candidatus Pelethenecus</taxon>
    </lineage>
</organism>
<feature type="transmembrane region" description="Helical" evidence="6">
    <location>
        <begin position="12"/>
        <end position="29"/>
    </location>
</feature>
<evidence type="ECO:0000256" key="3">
    <source>
        <dbReference type="ARBA" id="ARBA00022692"/>
    </source>
</evidence>
<reference evidence="7" key="1">
    <citation type="submission" date="2020-10" db="EMBL/GenBank/DDBJ databases">
        <authorList>
            <person name="Gilroy R."/>
        </authorList>
    </citation>
    <scope>NUCLEOTIDE SEQUENCE</scope>
    <source>
        <strain evidence="7">ChiW17-6978</strain>
    </source>
</reference>
<proteinExistence type="predicted"/>
<dbReference type="InterPro" id="IPR022791">
    <property type="entry name" value="L-PG_synthase/AglD"/>
</dbReference>
<evidence type="ECO:0000256" key="1">
    <source>
        <dbReference type="ARBA" id="ARBA00004651"/>
    </source>
</evidence>
<accession>A0A9D1GSD4</accession>
<evidence type="ECO:0000313" key="8">
    <source>
        <dbReference type="Proteomes" id="UP000886758"/>
    </source>
</evidence>
<evidence type="ECO:0000256" key="5">
    <source>
        <dbReference type="ARBA" id="ARBA00023136"/>
    </source>
</evidence>
<keyword evidence="3 6" id="KW-0812">Transmembrane</keyword>
<feature type="transmembrane region" description="Helical" evidence="6">
    <location>
        <begin position="122"/>
        <end position="146"/>
    </location>
</feature>
<comment type="caution">
    <text evidence="7">The sequence shown here is derived from an EMBL/GenBank/DDBJ whole genome shotgun (WGS) entry which is preliminary data.</text>
</comment>
<dbReference type="PANTHER" id="PTHR37693:SF1">
    <property type="entry name" value="INTEGRAL MEMBRANE PROTEIN"/>
    <property type="match status" value="1"/>
</dbReference>
<reference evidence="7" key="2">
    <citation type="journal article" date="2021" name="PeerJ">
        <title>Extensive microbial diversity within the chicken gut microbiome revealed by metagenomics and culture.</title>
        <authorList>
            <person name="Gilroy R."/>
            <person name="Ravi A."/>
            <person name="Getino M."/>
            <person name="Pursley I."/>
            <person name="Horton D.L."/>
            <person name="Alikhan N.F."/>
            <person name="Baker D."/>
            <person name="Gharbi K."/>
            <person name="Hall N."/>
            <person name="Watson M."/>
            <person name="Adriaenssens E.M."/>
            <person name="Foster-Nyarko E."/>
            <person name="Jarju S."/>
            <person name="Secka A."/>
            <person name="Antonio M."/>
            <person name="Oren A."/>
            <person name="Chaudhuri R.R."/>
            <person name="La Ragione R."/>
            <person name="Hildebrand F."/>
            <person name="Pallen M.J."/>
        </authorList>
    </citation>
    <scope>NUCLEOTIDE SEQUENCE</scope>
    <source>
        <strain evidence="7">ChiW17-6978</strain>
    </source>
</reference>
<dbReference type="GO" id="GO:0005886">
    <property type="term" value="C:plasma membrane"/>
    <property type="evidence" value="ECO:0007669"/>
    <property type="project" value="UniProtKB-SubCell"/>
</dbReference>
<dbReference type="NCBIfam" id="TIGR00374">
    <property type="entry name" value="flippase-like domain"/>
    <property type="match status" value="1"/>
</dbReference>
<name>A0A9D1GSD4_9MOLU</name>
<keyword evidence="2" id="KW-1003">Cell membrane</keyword>
<protein>
    <submittedName>
        <fullName evidence="7">Flippase-like domain-containing protein</fullName>
    </submittedName>
</protein>